<dbReference type="AlphaFoldDB" id="A0A495IZP7"/>
<gene>
    <name evidence="1" type="ORF">BDD43_2337</name>
</gene>
<keyword evidence="2" id="KW-1185">Reference proteome</keyword>
<organism evidence="1 2">
    <name type="scientific">Mucilaginibacter gracilis</name>
    <dbReference type="NCBI Taxonomy" id="423350"/>
    <lineage>
        <taxon>Bacteria</taxon>
        <taxon>Pseudomonadati</taxon>
        <taxon>Bacteroidota</taxon>
        <taxon>Sphingobacteriia</taxon>
        <taxon>Sphingobacteriales</taxon>
        <taxon>Sphingobacteriaceae</taxon>
        <taxon>Mucilaginibacter</taxon>
    </lineage>
</organism>
<reference evidence="1 2" key="1">
    <citation type="submission" date="2018-10" db="EMBL/GenBank/DDBJ databases">
        <title>Genomic Encyclopedia of Archaeal and Bacterial Type Strains, Phase II (KMG-II): from individual species to whole genera.</title>
        <authorList>
            <person name="Goeker M."/>
        </authorList>
    </citation>
    <scope>NUCLEOTIDE SEQUENCE [LARGE SCALE GENOMIC DNA]</scope>
    <source>
        <strain evidence="1 2">DSM 18602</strain>
    </source>
</reference>
<evidence type="ECO:0000313" key="1">
    <source>
        <dbReference type="EMBL" id="RKR82167.1"/>
    </source>
</evidence>
<accession>A0A495IZP7</accession>
<comment type="caution">
    <text evidence="1">The sequence shown here is derived from an EMBL/GenBank/DDBJ whole genome shotgun (WGS) entry which is preliminary data.</text>
</comment>
<dbReference type="Proteomes" id="UP000268007">
    <property type="component" value="Unassembled WGS sequence"/>
</dbReference>
<evidence type="ECO:0000313" key="2">
    <source>
        <dbReference type="Proteomes" id="UP000268007"/>
    </source>
</evidence>
<proteinExistence type="predicted"/>
<sequence>MINQYQAILIVLMLLTCFKTNAQQKILKIPLNAGKTYLKVTVIKSESHLQNGQVKINISSAATVSKTYKIEAGTGGLFDVTVVTNKITNSIASGNDQFYFDSDSVVNSKSVLATAIASTVGKPYVFQIDSGGAIASVKTDYPKAAIDTVFGFTGLEQEDLSVGKKFPLIADIRSLKNLKIGEKWSDPALTANGETVTEFWIQSRAETVTTIAFSKTITNLGLNTQSTGTYVVDNITGVIMQRKVQNFTTGYQTLKNTSYVSSRSSTITENCSVVN</sequence>
<name>A0A495IZP7_9SPHI</name>
<protein>
    <submittedName>
        <fullName evidence="1">Uncharacterized protein</fullName>
    </submittedName>
</protein>
<dbReference type="EMBL" id="RBKU01000001">
    <property type="protein sequence ID" value="RKR82167.1"/>
    <property type="molecule type" value="Genomic_DNA"/>
</dbReference>